<accession>A0AAV7WZM2</accession>
<reference evidence="1" key="1">
    <citation type="submission" date="2022-12" db="EMBL/GenBank/DDBJ databases">
        <title>Chromosome-level genome assembly of the bean flower thrips Megalurothrips usitatus.</title>
        <authorList>
            <person name="Ma L."/>
            <person name="Liu Q."/>
            <person name="Li H."/>
            <person name="Cai W."/>
        </authorList>
    </citation>
    <scope>NUCLEOTIDE SEQUENCE</scope>
    <source>
        <strain evidence="1">Cailab_2022a</strain>
    </source>
</reference>
<organism evidence="1 2">
    <name type="scientific">Megalurothrips usitatus</name>
    <name type="common">bean blossom thrips</name>
    <dbReference type="NCBI Taxonomy" id="439358"/>
    <lineage>
        <taxon>Eukaryota</taxon>
        <taxon>Metazoa</taxon>
        <taxon>Ecdysozoa</taxon>
        <taxon>Arthropoda</taxon>
        <taxon>Hexapoda</taxon>
        <taxon>Insecta</taxon>
        <taxon>Pterygota</taxon>
        <taxon>Neoptera</taxon>
        <taxon>Paraneoptera</taxon>
        <taxon>Thysanoptera</taxon>
        <taxon>Terebrantia</taxon>
        <taxon>Thripoidea</taxon>
        <taxon>Thripidae</taxon>
        <taxon>Megalurothrips</taxon>
    </lineage>
</organism>
<dbReference type="Proteomes" id="UP001075354">
    <property type="component" value="Unassembled WGS sequence"/>
</dbReference>
<evidence type="ECO:0000313" key="1">
    <source>
        <dbReference type="EMBL" id="KAJ1519069.1"/>
    </source>
</evidence>
<name>A0AAV7WZM2_9NEOP</name>
<comment type="caution">
    <text evidence="1">The sequence shown here is derived from an EMBL/GenBank/DDBJ whole genome shotgun (WGS) entry which is preliminary data.</text>
</comment>
<sequence>MKLVPQFRTHVSRYHSEEDFEAPKAPIRRSQMPPIQVCDEVDRSNVNDSAILDTSAGQLDDGDNDHDDATDIADSGEDAFPDHVVKDELGRFYLKLEAVHVLPTSTVQVVADEIALISRLIHHRLKMNLKSQLEKLGDKIDERDLVTVVNKTFKEETVFNTHHKGFDVQQFQTAHQRTKYWQENFNFVEPVMVPLGKTDSGIKKCAHLVPLRKSLESILKDPDVKEHVLNSFSLASTPRVLQGFTDGTAYQEHKCKHQDTNGKCISLIIFQDGLNTKAFGPSHGAQKPNAFYFTLGNLPPEVRYKLEIIQMAYMVLERDLKLSQSDELNDIDRLKEALKPLIEDLINLKQQGIEIDNEVYPVCVQISVGDSLGQNFIGGLVRNFSTAQSSCRFCPISKALFVEEAWETVDFRTPAQYDEFVVLAKAKWMQVRRKGLREQAVCRDIIQKRARNGIMLTPAQKRTLSQAISKTGFQRLVSVNYKGVKYRPSPFNREELDFHVTGAMPPCLAHDLFEGVVDKVVPKVLKPWSVKQWFDLPTLNKRISSFKCLGSDSLDRPKPLKSLDKLAGNAVENWNMLRLLPLIIGDLIKDRGDSYWLILLNLKEICELVCAPRIHEGQVSYLEYLIRKYLACVKEFIPECLTPKHHYLSHYPMLILIFDPLIRLFTLRFESKHVFFKRVMKACLNTLNVTYTMARKYMCRSAFDRKSGLVPPAIMYDSSFYLDTDSLPENERVPEDAEELHKVTVHGTEYTPGHYLLLALGVDNQLKVGFIEKIFIRTTSNQIIFLLEEKLSFRDNGCYVIQEPHQRTFVLQSLEDLGDYYPLPAYTINGNQCITLKHSAPFMHL</sequence>
<proteinExistence type="predicted"/>
<protein>
    <submittedName>
        <fullName evidence="1">Uncharacterized protein</fullName>
    </submittedName>
</protein>
<keyword evidence="2" id="KW-1185">Reference proteome</keyword>
<dbReference type="EMBL" id="JAPTSV010000786">
    <property type="protein sequence ID" value="KAJ1519069.1"/>
    <property type="molecule type" value="Genomic_DNA"/>
</dbReference>
<evidence type="ECO:0000313" key="2">
    <source>
        <dbReference type="Proteomes" id="UP001075354"/>
    </source>
</evidence>
<dbReference type="PANTHER" id="PTHR31912">
    <property type="entry name" value="IP13529P"/>
    <property type="match status" value="1"/>
</dbReference>
<dbReference type="AlphaFoldDB" id="A0AAV7WZM2"/>
<gene>
    <name evidence="1" type="ORF">ONE63_011311</name>
</gene>
<dbReference type="PANTHER" id="PTHR31912:SF36">
    <property type="entry name" value="C2H2-TYPE DOMAIN-CONTAINING PROTEIN"/>
    <property type="match status" value="1"/>
</dbReference>